<evidence type="ECO:0000313" key="2">
    <source>
        <dbReference type="Proteomes" id="UP000264605"/>
    </source>
</evidence>
<dbReference type="Proteomes" id="UP000264605">
    <property type="component" value="Chromosome"/>
</dbReference>
<gene>
    <name evidence="1" type="ORF">D0907_11905</name>
</gene>
<dbReference type="KEGG" id="pdj:D0907_11905"/>
<reference evidence="1 2" key="1">
    <citation type="submission" date="2018-08" db="EMBL/GenBank/DDBJ databases">
        <title>Draft genome sequence of Pseudoalteromonas donghaensis HJ51.</title>
        <authorList>
            <person name="Oh J."/>
            <person name="Roh D."/>
        </authorList>
    </citation>
    <scope>NUCLEOTIDE SEQUENCE [LARGE SCALE GENOMIC DNA]</scope>
    <source>
        <strain evidence="1 2">HJ51</strain>
    </source>
</reference>
<proteinExistence type="predicted"/>
<name>A0AAD0S113_9GAMM</name>
<evidence type="ECO:0000313" key="1">
    <source>
        <dbReference type="EMBL" id="AXV65922.1"/>
    </source>
</evidence>
<organism evidence="1 2">
    <name type="scientific">Pseudoalteromonas lipolytica</name>
    <dbReference type="NCBI Taxonomy" id="570156"/>
    <lineage>
        <taxon>Bacteria</taxon>
        <taxon>Pseudomonadati</taxon>
        <taxon>Pseudomonadota</taxon>
        <taxon>Gammaproteobacteria</taxon>
        <taxon>Alteromonadales</taxon>
        <taxon>Pseudoalteromonadaceae</taxon>
        <taxon>Pseudoalteromonas</taxon>
    </lineage>
</organism>
<protein>
    <submittedName>
        <fullName evidence="1">Uncharacterized protein</fullName>
    </submittedName>
</protein>
<dbReference type="EMBL" id="CP032090">
    <property type="protein sequence ID" value="AXV65922.1"/>
    <property type="molecule type" value="Genomic_DNA"/>
</dbReference>
<accession>A0AAD0S113</accession>
<sequence length="102" mass="11789">MPNFSENLFKKHIRQIEADIESDYQMLKFGSGVHDDQARIAQSGITTCKKCVSSDGIKKRIYGSSIEAERAADDFYERSNRELEAYRCPVGSGWHLRKPRYR</sequence>
<dbReference type="AlphaFoldDB" id="A0AAD0S113"/>
<dbReference type="RefSeq" id="WP_118844533.1">
    <property type="nucleotide sequence ID" value="NZ_CP032090.1"/>
</dbReference>
<dbReference type="GeneID" id="99506170"/>